<keyword evidence="2" id="KW-1185">Reference proteome</keyword>
<comment type="caution">
    <text evidence="1">The sequence shown here is derived from an EMBL/GenBank/DDBJ whole genome shotgun (WGS) entry which is preliminary data.</text>
</comment>
<dbReference type="Pfam" id="PF05545">
    <property type="entry name" value="FixQ"/>
    <property type="match status" value="1"/>
</dbReference>
<dbReference type="OrthoDB" id="7173870at2"/>
<sequence>MFVVFCTWAYRPGARGNYEDAGRIPFRAPEEE</sequence>
<name>A0A418WJ94_9PROT</name>
<evidence type="ECO:0000313" key="2">
    <source>
        <dbReference type="Proteomes" id="UP000284605"/>
    </source>
</evidence>
<accession>A0A418WJ94</accession>
<organism evidence="1 2">
    <name type="scientific">Oleomonas cavernae</name>
    <dbReference type="NCBI Taxonomy" id="2320859"/>
    <lineage>
        <taxon>Bacteria</taxon>
        <taxon>Pseudomonadati</taxon>
        <taxon>Pseudomonadota</taxon>
        <taxon>Alphaproteobacteria</taxon>
        <taxon>Acetobacterales</taxon>
        <taxon>Acetobacteraceae</taxon>
        <taxon>Oleomonas</taxon>
    </lineage>
</organism>
<gene>
    <name evidence="1" type="ORF">D3874_18685</name>
</gene>
<dbReference type="Proteomes" id="UP000284605">
    <property type="component" value="Unassembled WGS sequence"/>
</dbReference>
<dbReference type="AlphaFoldDB" id="A0A418WJ94"/>
<dbReference type="InterPro" id="IPR008621">
    <property type="entry name" value="Cbb3-typ_cyt_oxidase_comp"/>
</dbReference>
<reference evidence="1 2" key="1">
    <citation type="submission" date="2018-09" db="EMBL/GenBank/DDBJ databases">
        <authorList>
            <person name="Zhu H."/>
        </authorList>
    </citation>
    <scope>NUCLEOTIDE SEQUENCE [LARGE SCALE GENOMIC DNA]</scope>
    <source>
        <strain evidence="1 2">K1W22B-8</strain>
    </source>
</reference>
<dbReference type="EMBL" id="QYUK01000011">
    <property type="protein sequence ID" value="RJF90075.1"/>
    <property type="molecule type" value="Genomic_DNA"/>
</dbReference>
<evidence type="ECO:0000313" key="1">
    <source>
        <dbReference type="EMBL" id="RJF90075.1"/>
    </source>
</evidence>
<protein>
    <submittedName>
        <fullName evidence="1">Cbb3-type cytochrome c oxidase subunit 3</fullName>
    </submittedName>
</protein>
<proteinExistence type="predicted"/>